<accession>A0A2Z4NCL8</accession>
<feature type="transmembrane region" description="Helical" evidence="6">
    <location>
        <begin position="452"/>
        <end position="481"/>
    </location>
</feature>
<protein>
    <submittedName>
        <fullName evidence="7">APC family permease</fullName>
    </submittedName>
</protein>
<feature type="transmembrane region" description="Helical" evidence="6">
    <location>
        <begin position="258"/>
        <end position="280"/>
    </location>
</feature>
<name>A0A2Z4NCL8_9BACT</name>
<evidence type="ECO:0000313" key="8">
    <source>
        <dbReference type="Proteomes" id="UP000250218"/>
    </source>
</evidence>
<dbReference type="EMBL" id="CP030140">
    <property type="protein sequence ID" value="AWX69290.1"/>
    <property type="molecule type" value="Genomic_DNA"/>
</dbReference>
<feature type="transmembrane region" description="Helical" evidence="6">
    <location>
        <begin position="173"/>
        <end position="195"/>
    </location>
</feature>
<keyword evidence="3 6" id="KW-0812">Transmembrane</keyword>
<keyword evidence="2" id="KW-1003">Cell membrane</keyword>
<evidence type="ECO:0000256" key="5">
    <source>
        <dbReference type="ARBA" id="ARBA00023136"/>
    </source>
</evidence>
<evidence type="ECO:0000256" key="6">
    <source>
        <dbReference type="SAM" id="Phobius"/>
    </source>
</evidence>
<evidence type="ECO:0000313" key="7">
    <source>
        <dbReference type="EMBL" id="AWX69290.1"/>
    </source>
</evidence>
<feature type="transmembrane region" description="Helical" evidence="6">
    <location>
        <begin position="16"/>
        <end position="36"/>
    </location>
</feature>
<reference evidence="8" key="1">
    <citation type="submission" date="2018-06" db="EMBL/GenBank/DDBJ databases">
        <title>Complete genome sequences of Mycoplasma anatis, M. anseris and M. cloacale type strains.</title>
        <authorList>
            <person name="Grozner D."/>
            <person name="Forro B."/>
            <person name="Sulyok K.M."/>
            <person name="Marton S."/>
            <person name="Kreizinger Z."/>
            <person name="Banyai K."/>
            <person name="Gyuranecz M."/>
        </authorList>
    </citation>
    <scope>NUCLEOTIDE SEQUENCE [LARGE SCALE GENOMIC DNA]</scope>
    <source>
        <strain evidence="8">ATCC 49234</strain>
    </source>
</reference>
<feature type="transmembrane region" description="Helical" evidence="6">
    <location>
        <begin position="48"/>
        <end position="71"/>
    </location>
</feature>
<keyword evidence="5 6" id="KW-0472">Membrane</keyword>
<dbReference type="AlphaFoldDB" id="A0A2Z4NCL8"/>
<dbReference type="PANTHER" id="PTHR42770:SF18">
    <property type="entry name" value="ARGININE_AGMATINE ANTIPORTER"/>
    <property type="match status" value="1"/>
</dbReference>
<dbReference type="RefSeq" id="WP_033178815.1">
    <property type="nucleotide sequence ID" value="NZ_CP030140.1"/>
</dbReference>
<dbReference type="Pfam" id="PF13520">
    <property type="entry name" value="AA_permease_2"/>
    <property type="match status" value="1"/>
</dbReference>
<evidence type="ECO:0000256" key="1">
    <source>
        <dbReference type="ARBA" id="ARBA00004651"/>
    </source>
</evidence>
<sequence>MNDEQLVVTSDNKKKIGFFSAILLVMGGSIGAGIFLRAKSVLQAGAGNIVWAIMIWLIAGFSVVVMALALVEVASGRNDNLGIIGWSKAFNTLYIYKGCKFFMTYIYLPFSFFFMPYYVILQFQDGFGALGVNINFGGSTAAPWFYFLIGMAITLYFLFTAGLSSRMGNIQNWIVMSVKFIPLVAVVIVGFAFAGVNGVTYNRVTLSSLFEGSSLTLFGMSPFFAFFQAMGGIFFAFDQFYGAAGIQSEMKNPEKTPAALVYGLSAMTGIYIIIAIAMTLGAKTGGFYDYGDLLGGVGHSWAFGVINIMIAIGILGILNGFSMWCTRWVEDLVKEGELQIPGKAYKYMLNSKAPVVGMLFSLILSLPLVLLFTILGAYLYKDFGGYGDSPLTNEWYYGYKIGALLSFSDLLANWTAVLAYVFIAFAIIGCIKNRKQNFIPVVKNKHTIWAGYTSVSIVLAVMLFLILDPVVSVFIAGSALAADAKNEDAQTTLISQGLLVAVFILFMGVIFGPTPIEKWNAKRIILKLRNKLANEKDLMTASEIEAAKLELELNLEVLKTFKEARLA</sequence>
<keyword evidence="4 6" id="KW-1133">Transmembrane helix</keyword>
<evidence type="ECO:0000256" key="3">
    <source>
        <dbReference type="ARBA" id="ARBA00022692"/>
    </source>
</evidence>
<feature type="transmembrane region" description="Helical" evidence="6">
    <location>
        <begin position="300"/>
        <end position="318"/>
    </location>
</feature>
<evidence type="ECO:0000256" key="4">
    <source>
        <dbReference type="ARBA" id="ARBA00022989"/>
    </source>
</evidence>
<dbReference type="GO" id="GO:0022857">
    <property type="term" value="F:transmembrane transporter activity"/>
    <property type="evidence" value="ECO:0007669"/>
    <property type="project" value="InterPro"/>
</dbReference>
<dbReference type="InterPro" id="IPR002293">
    <property type="entry name" value="AA/rel_permease1"/>
</dbReference>
<dbReference type="Gene3D" id="1.20.1740.10">
    <property type="entry name" value="Amino acid/polyamine transporter I"/>
    <property type="match status" value="1"/>
</dbReference>
<keyword evidence="8" id="KW-1185">Reference proteome</keyword>
<dbReference type="GO" id="GO:0005886">
    <property type="term" value="C:plasma membrane"/>
    <property type="evidence" value="ECO:0007669"/>
    <property type="project" value="UniProtKB-SubCell"/>
</dbReference>
<feature type="transmembrane region" description="Helical" evidence="6">
    <location>
        <begin position="493"/>
        <end position="513"/>
    </location>
</feature>
<gene>
    <name evidence="7" type="ORF">DP065_00765</name>
</gene>
<dbReference type="KEGG" id="mane:DP065_00765"/>
<feature type="transmembrane region" description="Helical" evidence="6">
    <location>
        <begin position="355"/>
        <end position="380"/>
    </location>
</feature>
<dbReference type="InterPro" id="IPR050367">
    <property type="entry name" value="APC_superfamily"/>
</dbReference>
<organism evidence="7 8">
    <name type="scientific">[Mycoplasma] anseris</name>
    <dbReference type="NCBI Taxonomy" id="92400"/>
    <lineage>
        <taxon>Bacteria</taxon>
        <taxon>Bacillati</taxon>
        <taxon>Mycoplasmatota</taxon>
        <taxon>Mycoplasmoidales</taxon>
        <taxon>Metamycoplasmataceae</taxon>
        <taxon>Metamycoplasma</taxon>
    </lineage>
</organism>
<dbReference type="PIRSF" id="PIRSF006060">
    <property type="entry name" value="AA_transporter"/>
    <property type="match status" value="1"/>
</dbReference>
<dbReference type="PANTHER" id="PTHR42770">
    <property type="entry name" value="AMINO ACID TRANSPORTER-RELATED"/>
    <property type="match status" value="1"/>
</dbReference>
<evidence type="ECO:0000256" key="2">
    <source>
        <dbReference type="ARBA" id="ARBA00022475"/>
    </source>
</evidence>
<dbReference type="Proteomes" id="UP000250218">
    <property type="component" value="Chromosome"/>
</dbReference>
<proteinExistence type="predicted"/>
<comment type="subcellular location">
    <subcellularLocation>
        <location evidence="1">Cell membrane</location>
        <topology evidence="1">Multi-pass membrane protein</topology>
    </subcellularLocation>
</comment>
<feature type="transmembrane region" description="Helical" evidence="6">
    <location>
        <begin position="102"/>
        <end position="121"/>
    </location>
</feature>
<feature type="transmembrane region" description="Helical" evidence="6">
    <location>
        <begin position="411"/>
        <end position="431"/>
    </location>
</feature>
<feature type="transmembrane region" description="Helical" evidence="6">
    <location>
        <begin position="141"/>
        <end position="161"/>
    </location>
</feature>
<feature type="transmembrane region" description="Helical" evidence="6">
    <location>
        <begin position="215"/>
        <end position="237"/>
    </location>
</feature>